<dbReference type="Pfam" id="PF07635">
    <property type="entry name" value="PSCyt1"/>
    <property type="match status" value="1"/>
</dbReference>
<dbReference type="InterPro" id="IPR011429">
    <property type="entry name" value="Cyt_c_Planctomycete-type"/>
</dbReference>
<sequence length="77" mass="8625">MLGKKANAFVALIFMVLSPKWIAAKESFSAEELAFFESKVRPLLSERCYDCHSHKAKKLKGDLYLDSRKGALFGGDN</sequence>
<feature type="non-terminal residue" evidence="2">
    <location>
        <position position="77"/>
    </location>
</feature>
<dbReference type="EMBL" id="UINC01225074">
    <property type="protein sequence ID" value="SVE54974.1"/>
    <property type="molecule type" value="Genomic_DNA"/>
</dbReference>
<dbReference type="AlphaFoldDB" id="A0A383EED2"/>
<feature type="domain" description="Cytochrome C Planctomycete-type" evidence="1">
    <location>
        <begin position="48"/>
        <end position="76"/>
    </location>
</feature>
<evidence type="ECO:0000313" key="2">
    <source>
        <dbReference type="EMBL" id="SVE54974.1"/>
    </source>
</evidence>
<gene>
    <name evidence="2" type="ORF">METZ01_LOCUS507828</name>
</gene>
<organism evidence="2">
    <name type="scientific">marine metagenome</name>
    <dbReference type="NCBI Taxonomy" id="408172"/>
    <lineage>
        <taxon>unclassified sequences</taxon>
        <taxon>metagenomes</taxon>
        <taxon>ecological metagenomes</taxon>
    </lineage>
</organism>
<evidence type="ECO:0000259" key="1">
    <source>
        <dbReference type="Pfam" id="PF07635"/>
    </source>
</evidence>
<reference evidence="2" key="1">
    <citation type="submission" date="2018-05" db="EMBL/GenBank/DDBJ databases">
        <authorList>
            <person name="Lanie J.A."/>
            <person name="Ng W.-L."/>
            <person name="Kazmierczak K.M."/>
            <person name="Andrzejewski T.M."/>
            <person name="Davidsen T.M."/>
            <person name="Wayne K.J."/>
            <person name="Tettelin H."/>
            <person name="Glass J.I."/>
            <person name="Rusch D."/>
            <person name="Podicherti R."/>
            <person name="Tsui H.-C.T."/>
            <person name="Winkler M.E."/>
        </authorList>
    </citation>
    <scope>NUCLEOTIDE SEQUENCE</scope>
</reference>
<proteinExistence type="predicted"/>
<accession>A0A383EED2</accession>
<name>A0A383EED2_9ZZZZ</name>
<protein>
    <recommendedName>
        <fullName evidence="1">Cytochrome C Planctomycete-type domain-containing protein</fullName>
    </recommendedName>
</protein>